<dbReference type="PANTHER" id="PTHR42870:SF1">
    <property type="entry name" value="NON-SPECIFIC LIPID-TRANSFER PROTEIN-LIKE 2"/>
    <property type="match status" value="1"/>
</dbReference>
<evidence type="ECO:0000259" key="1">
    <source>
        <dbReference type="Pfam" id="PF22691"/>
    </source>
</evidence>
<dbReference type="PANTHER" id="PTHR42870">
    <property type="entry name" value="ACETYL-COA C-ACETYLTRANSFERASE"/>
    <property type="match status" value="1"/>
</dbReference>
<comment type="caution">
    <text evidence="2">The sequence shown here is derived from an EMBL/GenBank/DDBJ whole genome shotgun (WGS) entry which is preliminary data.</text>
</comment>
<dbReference type="PIRSF" id="PIRSF000429">
    <property type="entry name" value="Ac-CoA_Ac_transf"/>
    <property type="match status" value="1"/>
</dbReference>
<dbReference type="SUPFAM" id="SSF53901">
    <property type="entry name" value="Thiolase-like"/>
    <property type="match status" value="2"/>
</dbReference>
<accession>A0ABN1PZV0</accession>
<gene>
    <name evidence="2" type="ORF">GCM10009559_26320</name>
</gene>
<evidence type="ECO:0000313" key="2">
    <source>
        <dbReference type="EMBL" id="GAA0935095.1"/>
    </source>
</evidence>
<protein>
    <submittedName>
        <fullName evidence="2">Thiolase domain-containing protein</fullName>
    </submittedName>
</protein>
<keyword evidence="3" id="KW-1185">Reference proteome</keyword>
<evidence type="ECO:0000313" key="3">
    <source>
        <dbReference type="Proteomes" id="UP001499967"/>
    </source>
</evidence>
<dbReference type="Proteomes" id="UP001499967">
    <property type="component" value="Unassembled WGS sequence"/>
</dbReference>
<dbReference type="InterPro" id="IPR055140">
    <property type="entry name" value="Thiolase_C_2"/>
</dbReference>
<dbReference type="InterPro" id="IPR002155">
    <property type="entry name" value="Thiolase"/>
</dbReference>
<reference evidence="2 3" key="1">
    <citation type="journal article" date="2019" name="Int. J. Syst. Evol. Microbiol.">
        <title>The Global Catalogue of Microorganisms (GCM) 10K type strain sequencing project: providing services to taxonomists for standard genome sequencing and annotation.</title>
        <authorList>
            <consortium name="The Broad Institute Genomics Platform"/>
            <consortium name="The Broad Institute Genome Sequencing Center for Infectious Disease"/>
            <person name="Wu L."/>
            <person name="Ma J."/>
        </authorList>
    </citation>
    <scope>NUCLEOTIDE SEQUENCE [LARGE SCALE GENOMIC DNA]</scope>
    <source>
        <strain evidence="2 3">JCM 11117</strain>
    </source>
</reference>
<name>A0ABN1PZV0_9PSEU</name>
<dbReference type="Pfam" id="PF22691">
    <property type="entry name" value="Thiolase_C_1"/>
    <property type="match status" value="1"/>
</dbReference>
<organism evidence="2 3">
    <name type="scientific">Pseudonocardia zijingensis</name>
    <dbReference type="NCBI Taxonomy" id="153376"/>
    <lineage>
        <taxon>Bacteria</taxon>
        <taxon>Bacillati</taxon>
        <taxon>Actinomycetota</taxon>
        <taxon>Actinomycetes</taxon>
        <taxon>Pseudonocardiales</taxon>
        <taxon>Pseudonocardiaceae</taxon>
        <taxon>Pseudonocardia</taxon>
    </lineage>
</organism>
<dbReference type="RefSeq" id="WP_343941625.1">
    <property type="nucleotide sequence ID" value="NZ_BAAAHP010000075.1"/>
</dbReference>
<proteinExistence type="predicted"/>
<dbReference type="EMBL" id="BAAAHP010000075">
    <property type="protein sequence ID" value="GAA0935095.1"/>
    <property type="molecule type" value="Genomic_DNA"/>
</dbReference>
<dbReference type="NCBIfam" id="NF006010">
    <property type="entry name" value="PRK08142.1"/>
    <property type="match status" value="1"/>
</dbReference>
<feature type="domain" description="Thiolase C-terminal" evidence="1">
    <location>
        <begin position="239"/>
        <end position="382"/>
    </location>
</feature>
<dbReference type="CDD" id="cd00829">
    <property type="entry name" value="SCP-x_thiolase"/>
    <property type="match status" value="1"/>
</dbReference>
<dbReference type="InterPro" id="IPR016039">
    <property type="entry name" value="Thiolase-like"/>
</dbReference>
<sequence>MSSRKPAAFVAGAFEHPQRRISDKTVPEVLGEVVLGALDDAGLGPGDVDGYFCSSDVPGMGVLSMAEYLGMDNLRYGDCTEGGGASYLSHVGHACAAIAAGKCSVAVISMAGIPSSGARHSYQPGPEDPYESWLARPPVSLYALAAQRHMYEFGTTSEQLAAVKVAASRHAQHNPHARLPQVVSIAEVLDSPLISDPLHRLDCCITSDGGGAVVLVSPEVARTLPRRGAAVLGHGEAFKHANNGRTDVTFTGAVWSAPAAYAEAAVGPADIKYASIYDSFTITVLMLLEDLGFCAKGEGGRFVGDGSAIGPGGALPVNSDGGGLCNNHPNSRGGMIRLIEAVRQVRGEAQPAVQVPDCDLALVQGVGKSIGSRSFSSTIILGAEGA</sequence>
<dbReference type="Gene3D" id="3.40.47.10">
    <property type="match status" value="1"/>
</dbReference>